<feature type="domain" description="Mandelate racemase/muconate lactonizing enzyme C-terminal" evidence="5">
    <location>
        <begin position="307"/>
        <end position="424"/>
    </location>
</feature>
<organism evidence="6 7">
    <name type="scientific">Bradyrhizobium sacchari</name>
    <dbReference type="NCBI Taxonomy" id="1399419"/>
    <lineage>
        <taxon>Bacteria</taxon>
        <taxon>Pseudomonadati</taxon>
        <taxon>Pseudomonadota</taxon>
        <taxon>Alphaproteobacteria</taxon>
        <taxon>Hyphomicrobiales</taxon>
        <taxon>Nitrobacteraceae</taxon>
        <taxon>Bradyrhizobium</taxon>
    </lineage>
</organism>
<reference evidence="6 7" key="1">
    <citation type="submission" date="2019-06" db="EMBL/GenBank/DDBJ databases">
        <title>Genomic Encyclopedia of Type Strains, Phase IV (KMG-V): Genome sequencing to study the core and pangenomes of soil and plant-associated prokaryotes.</title>
        <authorList>
            <person name="Whitman W."/>
        </authorList>
    </citation>
    <scope>NUCLEOTIDE SEQUENCE [LARGE SCALE GENOMIC DNA]</scope>
    <source>
        <strain evidence="6 7">BR 10556</strain>
    </source>
</reference>
<feature type="region of interest" description="Disordered" evidence="4">
    <location>
        <begin position="530"/>
        <end position="562"/>
    </location>
</feature>
<dbReference type="CDD" id="cd03316">
    <property type="entry name" value="MR_like"/>
    <property type="match status" value="1"/>
</dbReference>
<dbReference type="GO" id="GO:0006518">
    <property type="term" value="P:peptide metabolic process"/>
    <property type="evidence" value="ECO:0007669"/>
    <property type="project" value="UniProtKB-ARBA"/>
</dbReference>
<dbReference type="PANTHER" id="PTHR48073:SF2">
    <property type="entry name" value="O-SUCCINYLBENZOATE SYNTHASE"/>
    <property type="match status" value="1"/>
</dbReference>
<dbReference type="InterPro" id="IPR029065">
    <property type="entry name" value="Enolase_C-like"/>
</dbReference>
<dbReference type="Pfam" id="PF13378">
    <property type="entry name" value="MR_MLE_C"/>
    <property type="match status" value="1"/>
</dbReference>
<comment type="similarity">
    <text evidence="1">Belongs to the mandelate racemase/muconate lactonizing enzyme family.</text>
</comment>
<feature type="compositionally biased region" description="Basic and acidic residues" evidence="4">
    <location>
        <begin position="74"/>
        <end position="84"/>
    </location>
</feature>
<dbReference type="Gene3D" id="3.30.390.10">
    <property type="entry name" value="Enolase-like, N-terminal domain"/>
    <property type="match status" value="1"/>
</dbReference>
<dbReference type="InterPro" id="IPR013341">
    <property type="entry name" value="Mandelate_racemase_N_dom"/>
</dbReference>
<dbReference type="Gene3D" id="3.20.20.120">
    <property type="entry name" value="Enolase-like C-terminal domain"/>
    <property type="match status" value="1"/>
</dbReference>
<evidence type="ECO:0000256" key="4">
    <source>
        <dbReference type="SAM" id="MobiDB-lite"/>
    </source>
</evidence>
<keyword evidence="2" id="KW-0479">Metal-binding</keyword>
<dbReference type="InterPro" id="IPR036849">
    <property type="entry name" value="Enolase-like_C_sf"/>
</dbReference>
<dbReference type="GO" id="GO:0016854">
    <property type="term" value="F:racemase and epimerase activity"/>
    <property type="evidence" value="ECO:0007669"/>
    <property type="project" value="UniProtKB-ARBA"/>
</dbReference>
<dbReference type="STRING" id="1399419.A5906_34015"/>
<dbReference type="SFLD" id="SFLDS00001">
    <property type="entry name" value="Enolase"/>
    <property type="match status" value="1"/>
</dbReference>
<dbReference type="AlphaFoldDB" id="A0A560IL90"/>
<evidence type="ECO:0000259" key="5">
    <source>
        <dbReference type="SMART" id="SM00922"/>
    </source>
</evidence>
<dbReference type="SUPFAM" id="SSF54826">
    <property type="entry name" value="Enolase N-terminal domain-like"/>
    <property type="match status" value="1"/>
</dbReference>
<dbReference type="EMBL" id="VITW01000006">
    <property type="protein sequence ID" value="TWB72569.1"/>
    <property type="molecule type" value="Genomic_DNA"/>
</dbReference>
<comment type="caution">
    <text evidence="6">The sequence shown here is derived from an EMBL/GenBank/DDBJ whole genome shotgun (WGS) entry which is preliminary data.</text>
</comment>
<evidence type="ECO:0000256" key="1">
    <source>
        <dbReference type="ARBA" id="ARBA00008031"/>
    </source>
</evidence>
<proteinExistence type="inferred from homology"/>
<evidence type="ECO:0000313" key="6">
    <source>
        <dbReference type="EMBL" id="TWB72569.1"/>
    </source>
</evidence>
<dbReference type="GO" id="GO:0046872">
    <property type="term" value="F:metal ion binding"/>
    <property type="evidence" value="ECO:0007669"/>
    <property type="project" value="UniProtKB-KW"/>
</dbReference>
<dbReference type="SUPFAM" id="SSF51604">
    <property type="entry name" value="Enolase C-terminal domain-like"/>
    <property type="match status" value="1"/>
</dbReference>
<dbReference type="InterPro" id="IPR029017">
    <property type="entry name" value="Enolase-like_N"/>
</dbReference>
<feature type="region of interest" description="Disordered" evidence="4">
    <location>
        <begin position="74"/>
        <end position="99"/>
    </location>
</feature>
<keyword evidence="3" id="KW-0413">Isomerase</keyword>
<protein>
    <submittedName>
        <fullName evidence="6">L-alanine-DL-glutamate epimerase-like enolase superfamily enzyme</fullName>
    </submittedName>
</protein>
<dbReference type="SFLD" id="SFLDG00179">
    <property type="entry name" value="mandelate_racemase"/>
    <property type="match status" value="1"/>
</dbReference>
<dbReference type="Proteomes" id="UP000315914">
    <property type="component" value="Unassembled WGS sequence"/>
</dbReference>
<dbReference type="Pfam" id="PF02746">
    <property type="entry name" value="MR_MLE_N"/>
    <property type="match status" value="1"/>
</dbReference>
<dbReference type="PANTHER" id="PTHR48073">
    <property type="entry name" value="O-SUCCINYLBENZOATE SYNTHASE-RELATED"/>
    <property type="match status" value="1"/>
</dbReference>
<sequence length="562" mass="62521">MKAANTAGTLMKRKNWSIESIFVSPKTKRKLEASAAALLHPMRDVLTGRQKLIGNGGHADREQRQNRDHAQELHGLKVDPDCGQKRQSPAQFRDDPGKDHGQFSAGFYGFSLDKGRNWALGGSSRASRRSAIGLTVVTRAGLATRHKKNKARRATGSNMTQSSKATSLEILACDAGWRNYHFVKLTTEDGIVGWSEFDEGFGSPGIGAAIQRLSARVIGQNVFQHERIYAELFAATRPAAGGVVAQALGAIENALLDAKAKCLGVPCYELLGGKIRDRVRVYWSHCATWRINHPSWYKPPIESLDGVKAMGREVREKNFTALKTNIFSYDDGRPTGWRPGFGSPFAPEINVDRKILRDLRMHLEAIREGAGPDVDILLDCNFNAKTEGYLKILRAIADLDMFWIEIDSFNPEALGYIRRQSPHPISSCETLLGLREFLPYFREQAMDVAIIDTPWNGVWQSMKIAAAAEAFEVNVAPHNFYGHLCSMMNAHFCAAVPNLRIMEIDVDRLSWDRELFTHEPEIHNGHLVLPDRPGWGTEPNEEALRAHPPSTSGGLLTYGRKS</sequence>
<dbReference type="InterPro" id="IPR013342">
    <property type="entry name" value="Mandelate_racemase_C"/>
</dbReference>
<name>A0A560IL90_9BRAD</name>
<evidence type="ECO:0000256" key="2">
    <source>
        <dbReference type="ARBA" id="ARBA00022723"/>
    </source>
</evidence>
<gene>
    <name evidence="6" type="ORF">FBZ95_106284</name>
</gene>
<evidence type="ECO:0000256" key="3">
    <source>
        <dbReference type="ARBA" id="ARBA00023235"/>
    </source>
</evidence>
<dbReference type="SMART" id="SM00922">
    <property type="entry name" value="MR_MLE"/>
    <property type="match status" value="1"/>
</dbReference>
<evidence type="ECO:0000313" key="7">
    <source>
        <dbReference type="Proteomes" id="UP000315914"/>
    </source>
</evidence>
<keyword evidence="7" id="KW-1185">Reference proteome</keyword>
<accession>A0A560IL90</accession>